<dbReference type="InterPro" id="IPR014756">
    <property type="entry name" value="Ig_E-set"/>
</dbReference>
<evidence type="ECO:0000256" key="3">
    <source>
        <dbReference type="ARBA" id="ARBA00023015"/>
    </source>
</evidence>
<evidence type="ECO:0000256" key="7">
    <source>
        <dbReference type="SAM" id="MobiDB-lite"/>
    </source>
</evidence>
<dbReference type="SMART" id="SM01268">
    <property type="entry name" value="BTD"/>
    <property type="match status" value="1"/>
</dbReference>
<reference evidence="10 11" key="2">
    <citation type="journal article" date="2012" name="Open Biol.">
        <title>Characteristics of nucleosomes and linker DNA regions on the genome of the basidiomycete Mixia osmundae revealed by mono- and dinucleosome mapping.</title>
        <authorList>
            <person name="Nishida H."/>
            <person name="Kondo S."/>
            <person name="Matsumoto T."/>
            <person name="Suzuki Y."/>
            <person name="Yoshikawa H."/>
            <person name="Taylor T.D."/>
            <person name="Sugiyama J."/>
        </authorList>
    </citation>
    <scope>NUCLEOTIDE SEQUENCE [LARGE SCALE GENOMIC DNA]</scope>
    <source>
        <strain evidence="11">CBS 9802 / IAM 14324 / JCM 22182 / KY 12970</strain>
    </source>
</reference>
<evidence type="ECO:0008006" key="12">
    <source>
        <dbReference type="Google" id="ProtNLM"/>
    </source>
</evidence>
<dbReference type="HOGENOM" id="CLU_008944_1_0_1"/>
<feature type="compositionally biased region" description="Polar residues" evidence="7">
    <location>
        <begin position="556"/>
        <end position="569"/>
    </location>
</feature>
<dbReference type="GO" id="GO:0000978">
    <property type="term" value="F:RNA polymerase II cis-regulatory region sequence-specific DNA binding"/>
    <property type="evidence" value="ECO:0007669"/>
    <property type="project" value="InterPro"/>
</dbReference>
<comment type="caution">
    <text evidence="10">The sequence shown here is derived from an EMBL/GenBank/DDBJ whole genome shotgun (WGS) entry which is preliminary data.</text>
</comment>
<feature type="domain" description="Beta-trefoil DNA-binding" evidence="9">
    <location>
        <begin position="412"/>
        <end position="755"/>
    </location>
</feature>
<keyword evidence="11" id="KW-1185">Reference proteome</keyword>
<feature type="region of interest" description="Disordered" evidence="7">
    <location>
        <begin position="670"/>
        <end position="718"/>
    </location>
</feature>
<dbReference type="SMART" id="SM01267">
    <property type="entry name" value="LAG1_DNAbind"/>
    <property type="match status" value="1"/>
</dbReference>
<dbReference type="SUPFAM" id="SSF49417">
    <property type="entry name" value="p53-like transcription factors"/>
    <property type="match status" value="1"/>
</dbReference>
<dbReference type="InterPro" id="IPR013783">
    <property type="entry name" value="Ig-like_fold"/>
</dbReference>
<dbReference type="Gene3D" id="2.80.10.50">
    <property type="match status" value="1"/>
</dbReference>
<reference evidence="10 11" key="1">
    <citation type="journal article" date="2011" name="J. Gen. Appl. Microbiol.">
        <title>Draft genome sequencing of the enigmatic basidiomycete Mixia osmundae.</title>
        <authorList>
            <person name="Nishida H."/>
            <person name="Nagatsuka Y."/>
            <person name="Sugiyama J."/>
        </authorList>
    </citation>
    <scope>NUCLEOTIDE SEQUENCE [LARGE SCALE GENOMIC DNA]</scope>
    <source>
        <strain evidence="11">CBS 9802 / IAM 14324 / JCM 22182 / KY 12970</strain>
    </source>
</reference>
<comment type="similarity">
    <text evidence="2">Belongs to the Su(H) family.</text>
</comment>
<gene>
    <name evidence="10" type="primary">Mo01605</name>
    <name evidence="10" type="ORF">E5Q_01605</name>
</gene>
<dbReference type="Gene3D" id="2.60.40.10">
    <property type="entry name" value="Immunoglobulins"/>
    <property type="match status" value="1"/>
</dbReference>
<name>G7DWJ0_MIXOS</name>
<dbReference type="AlphaFoldDB" id="G7DWJ0"/>
<keyword evidence="4" id="KW-0238">DNA-binding</keyword>
<dbReference type="Proteomes" id="UP000009131">
    <property type="component" value="Unassembled WGS sequence"/>
</dbReference>
<evidence type="ECO:0000313" key="10">
    <source>
        <dbReference type="EMBL" id="GAA94950.1"/>
    </source>
</evidence>
<keyword evidence="3" id="KW-0805">Transcription regulation</keyword>
<proteinExistence type="inferred from homology"/>
<feature type="region of interest" description="Disordered" evidence="7">
    <location>
        <begin position="615"/>
        <end position="636"/>
    </location>
</feature>
<dbReference type="InParanoid" id="G7DWJ0"/>
<accession>G7DWJ0</accession>
<evidence type="ECO:0000259" key="8">
    <source>
        <dbReference type="SMART" id="SM01267"/>
    </source>
</evidence>
<feature type="domain" description="RBP-J/Cbf11/Cbf12 DNA binding" evidence="8">
    <location>
        <begin position="259"/>
        <end position="411"/>
    </location>
</feature>
<evidence type="ECO:0000256" key="5">
    <source>
        <dbReference type="ARBA" id="ARBA00023163"/>
    </source>
</evidence>
<dbReference type="Pfam" id="PF09271">
    <property type="entry name" value="LAG1-DNAbind"/>
    <property type="match status" value="1"/>
</dbReference>
<evidence type="ECO:0000259" key="9">
    <source>
        <dbReference type="SMART" id="SM01268"/>
    </source>
</evidence>
<comment type="subcellular location">
    <subcellularLocation>
        <location evidence="1">Nucleus</location>
    </subcellularLocation>
</comment>
<evidence type="ECO:0000256" key="4">
    <source>
        <dbReference type="ARBA" id="ARBA00023125"/>
    </source>
</evidence>
<keyword evidence="5" id="KW-0804">Transcription</keyword>
<dbReference type="InterPro" id="IPR040159">
    <property type="entry name" value="CLS_fam"/>
</dbReference>
<evidence type="ECO:0000256" key="6">
    <source>
        <dbReference type="ARBA" id="ARBA00023242"/>
    </source>
</evidence>
<dbReference type="OrthoDB" id="5600360at2759"/>
<evidence type="ECO:0000313" key="11">
    <source>
        <dbReference type="Proteomes" id="UP000009131"/>
    </source>
</evidence>
<keyword evidence="6" id="KW-0539">Nucleus</keyword>
<protein>
    <recommendedName>
        <fullName evidence="12">LAG1-DNAbind-domain-containing protein</fullName>
    </recommendedName>
</protein>
<sequence length="885" mass="95202">MPTTSLTALITDEENLLRRSGAHARTVSDAHPFARESALYSEGTASDFLSSPAQTHLLPFPSYEQDASSQTSLTSIQPLLGFGAFRDRHDSSFSNFSDATSSSGQEPYDMFSSYERKASISSYRSSGLALYSASPVDAEAPMLPMDSLSIDTRALVHSAPQADHLSLEDVEDPILSIARANAQWHGIDDQEHHAGDVAVNSEVAESISADESEADGLLQPRTRPMQIPRMDPEEFRQLLAPYVRQYLTSRNRLLLGERSVLVLTNRTSQKSYGTEKRFLCPSPAVILLGSSWFAKDETVANGQPDLIAPRVLISISGKNPTQEVAPEWLAVSGRTSPENTASTSDMIVAGRGVGRQLFISDVDDKRVEAIVRVVAPGEGRDIDRLIGTFNSKPIKVISKPSKRRQSNKLSDLCVLHGSTVALYNRLRSQTVSTRFLCVSGGASIFPGTDWQDMTGEPSHFAAASDACFVARSDAWDPFIVYLVDPYKTSSVPMATNPVIPGAPAPPANALPFDQARPRNIYYNQPVVFQCLATSVVSPVFILRRIDKGDSAIVGETSNASGRGSPTLPANSYGERRGDPVSQLQKVALEIWSPDPACEASAYLACQGGGVGLHRPNHESKRPSSAMPPMTPDTSSTWSAGLHSAISAGGYFSSSTPTTWPWAKLEGVPTNLRVPDSGVRLDDEEPSRTSDAGKARKPRRIASSANLYLPTPNARPRRASLSLGSASSASAWVSSIQSQPTFRSESQIDVGEPAVWTIAGTDLNRHTFYCPPVLLGGLAAGFGGDASSPFSTPIPIMPIASTPRIYEYGPASESDESSASIGLINLYGEGFESTLTPWFGDTPATFVQIRSAECITCLPPKFNNSTPLELPVLRASRLPSTVHALI</sequence>
<dbReference type="eggNOG" id="KOG3743">
    <property type="taxonomic scope" value="Eukaryota"/>
</dbReference>
<evidence type="ECO:0000256" key="1">
    <source>
        <dbReference type="ARBA" id="ARBA00004123"/>
    </source>
</evidence>
<dbReference type="InterPro" id="IPR015350">
    <property type="entry name" value="Beta-trefoil_DNA-bd_dom"/>
</dbReference>
<feature type="region of interest" description="Disordered" evidence="7">
    <location>
        <begin position="556"/>
        <end position="578"/>
    </location>
</feature>
<dbReference type="InterPro" id="IPR008967">
    <property type="entry name" value="p53-like_TF_DNA-bd_sf"/>
</dbReference>
<dbReference type="InterPro" id="IPR038007">
    <property type="entry name" value="RBP-Jkappa_IPT"/>
</dbReference>
<dbReference type="GO" id="GO:0005634">
    <property type="term" value="C:nucleus"/>
    <property type="evidence" value="ECO:0007669"/>
    <property type="project" value="UniProtKB-SubCell"/>
</dbReference>
<dbReference type="InterPro" id="IPR036358">
    <property type="entry name" value="BTD_sf"/>
</dbReference>
<dbReference type="Pfam" id="PF20144">
    <property type="entry name" value="TIG_SUH"/>
    <property type="match status" value="1"/>
</dbReference>
<dbReference type="RefSeq" id="XP_014565925.1">
    <property type="nucleotide sequence ID" value="XM_014710439.1"/>
</dbReference>
<dbReference type="InterPro" id="IPR015351">
    <property type="entry name" value="RBP-J/Cbf11/Cbf12_DNA-bd"/>
</dbReference>
<dbReference type="EMBL" id="BABT02000052">
    <property type="protein sequence ID" value="GAA94950.1"/>
    <property type="molecule type" value="Genomic_DNA"/>
</dbReference>
<organism evidence="10 11">
    <name type="scientific">Mixia osmundae (strain CBS 9802 / IAM 14324 / JCM 22182 / KY 12970)</name>
    <dbReference type="NCBI Taxonomy" id="764103"/>
    <lineage>
        <taxon>Eukaryota</taxon>
        <taxon>Fungi</taxon>
        <taxon>Dikarya</taxon>
        <taxon>Basidiomycota</taxon>
        <taxon>Pucciniomycotina</taxon>
        <taxon>Mixiomycetes</taxon>
        <taxon>Mixiales</taxon>
        <taxon>Mixiaceae</taxon>
        <taxon>Mixia</taxon>
    </lineage>
</organism>
<dbReference type="GO" id="GO:0001228">
    <property type="term" value="F:DNA-binding transcription activator activity, RNA polymerase II-specific"/>
    <property type="evidence" value="ECO:0007669"/>
    <property type="project" value="InterPro"/>
</dbReference>
<dbReference type="SUPFAM" id="SSF110217">
    <property type="entry name" value="DNA-binding protein LAG-1 (CSL)"/>
    <property type="match status" value="1"/>
</dbReference>
<dbReference type="PANTHER" id="PTHR10665">
    <property type="entry name" value="RECOMBINING BINDING PROTEIN SUPPRESSOR OF HAIRLESS"/>
    <property type="match status" value="1"/>
</dbReference>
<dbReference type="SUPFAM" id="SSF81296">
    <property type="entry name" value="E set domains"/>
    <property type="match status" value="1"/>
</dbReference>
<evidence type="ECO:0000256" key="2">
    <source>
        <dbReference type="ARBA" id="ARBA00009704"/>
    </source>
</evidence>
<dbReference type="STRING" id="764103.G7DWJ0"/>